<dbReference type="InterPro" id="IPR011009">
    <property type="entry name" value="Kinase-like_dom_sf"/>
</dbReference>
<protein>
    <submittedName>
        <fullName evidence="2">Phosphotransferase</fullName>
    </submittedName>
</protein>
<evidence type="ECO:0000259" key="1">
    <source>
        <dbReference type="Pfam" id="PF01636"/>
    </source>
</evidence>
<accession>A0A7K3LVI0</accession>
<dbReference type="Gene3D" id="3.90.1200.10">
    <property type="match status" value="1"/>
</dbReference>
<organism evidence="2 3">
    <name type="scientific">Gordonia desulfuricans</name>
    <dbReference type="NCBI Taxonomy" id="89051"/>
    <lineage>
        <taxon>Bacteria</taxon>
        <taxon>Bacillati</taxon>
        <taxon>Actinomycetota</taxon>
        <taxon>Actinomycetes</taxon>
        <taxon>Mycobacteriales</taxon>
        <taxon>Gordoniaceae</taxon>
        <taxon>Gordonia</taxon>
    </lineage>
</organism>
<dbReference type="Pfam" id="PF01636">
    <property type="entry name" value="APH"/>
    <property type="match status" value="1"/>
</dbReference>
<reference evidence="2 3" key="1">
    <citation type="submission" date="2020-01" db="EMBL/GenBank/DDBJ databases">
        <title>Investigation of new actinobacteria for the biodesulphurisation of diesel fuel.</title>
        <authorList>
            <person name="Athi Narayanan S.M."/>
        </authorList>
    </citation>
    <scope>NUCLEOTIDE SEQUENCE [LARGE SCALE GENOMIC DNA]</scope>
    <source>
        <strain evidence="2 3">213E</strain>
    </source>
</reference>
<dbReference type="RefSeq" id="WP_059039559.1">
    <property type="nucleotide sequence ID" value="NZ_JAADZU010000108.1"/>
</dbReference>
<dbReference type="GO" id="GO:0016740">
    <property type="term" value="F:transferase activity"/>
    <property type="evidence" value="ECO:0007669"/>
    <property type="project" value="UniProtKB-KW"/>
</dbReference>
<dbReference type="AlphaFoldDB" id="A0A7K3LVI0"/>
<dbReference type="SUPFAM" id="SSF56112">
    <property type="entry name" value="Protein kinase-like (PK-like)"/>
    <property type="match status" value="1"/>
</dbReference>
<evidence type="ECO:0000313" key="2">
    <source>
        <dbReference type="EMBL" id="NDK92252.1"/>
    </source>
</evidence>
<proteinExistence type="predicted"/>
<evidence type="ECO:0000313" key="3">
    <source>
        <dbReference type="Proteomes" id="UP000466307"/>
    </source>
</evidence>
<feature type="domain" description="Aminoglycoside phosphotransferase" evidence="1">
    <location>
        <begin position="39"/>
        <end position="209"/>
    </location>
</feature>
<keyword evidence="2" id="KW-0808">Transferase</keyword>
<comment type="caution">
    <text evidence="2">The sequence shown here is derived from an EMBL/GenBank/DDBJ whole genome shotgun (WGS) entry which is preliminary data.</text>
</comment>
<name>A0A7K3LVI0_9ACTN</name>
<dbReference type="Proteomes" id="UP000466307">
    <property type="component" value="Unassembled WGS sequence"/>
</dbReference>
<keyword evidence="3" id="KW-1185">Reference proteome</keyword>
<dbReference type="EMBL" id="JAADZU010000108">
    <property type="protein sequence ID" value="NDK92252.1"/>
    <property type="molecule type" value="Genomic_DNA"/>
</dbReference>
<sequence length="275" mass="30334">MTETGLGELLATGRTSDIHAWGDDKVIKVFKDDVDTAMIAKEIRDSATVHQLGVTPIRYHGAVTMPDGRMGIVVDRLHGDALTTVAERRPYKIASVARRLAREHTAIHATATTDFDDVRDVAQNLLHTCPLSGLTLGERDALRRQIQALPEGNSVLHLDFHPLNTFEHGTGIATIDWQSTASGHPAADVAATCLLFTEAELFPGISAFQRALYQSVRRVMLRSYLAEYTRITGISRAEIAPWMTTARILRLGWLDVESEREPLLTRIRASIATTS</sequence>
<gene>
    <name evidence="2" type="ORF">GYA93_22215</name>
</gene>
<dbReference type="InterPro" id="IPR002575">
    <property type="entry name" value="Aminoglycoside_PTrfase"/>
</dbReference>